<reference evidence="1 2" key="1">
    <citation type="journal article" date="2018" name="New Phytol.">
        <title>Phylogenomics of Endogonaceae and evolution of mycorrhizas within Mucoromycota.</title>
        <authorList>
            <person name="Chang Y."/>
            <person name="Desiro A."/>
            <person name="Na H."/>
            <person name="Sandor L."/>
            <person name="Lipzen A."/>
            <person name="Clum A."/>
            <person name="Barry K."/>
            <person name="Grigoriev I.V."/>
            <person name="Martin F.M."/>
            <person name="Stajich J.E."/>
            <person name="Smith M.E."/>
            <person name="Bonito G."/>
            <person name="Spatafora J.W."/>
        </authorList>
    </citation>
    <scope>NUCLEOTIDE SEQUENCE [LARGE SCALE GENOMIC DNA]</scope>
    <source>
        <strain evidence="1 2">GMNB39</strain>
    </source>
</reference>
<sequence length="91" mass="10392">MFHRFQDGATIFDPSSTSDMFTSRLAIIIKDVPKQDRVGIVHEFRSKFTQIVSEEGEDNFISRLHKGQMSILPWPVFNDPGFYSTLSANPI</sequence>
<keyword evidence="2" id="KW-1185">Reference proteome</keyword>
<comment type="caution">
    <text evidence="1">The sequence shown here is derived from an EMBL/GenBank/DDBJ whole genome shotgun (WGS) entry which is preliminary data.</text>
</comment>
<gene>
    <name evidence="1" type="ORF">BC936DRAFT_148611</name>
</gene>
<dbReference type="EMBL" id="RBNI01007819">
    <property type="protein sequence ID" value="RUP45098.1"/>
    <property type="molecule type" value="Genomic_DNA"/>
</dbReference>
<dbReference type="Proteomes" id="UP000268093">
    <property type="component" value="Unassembled WGS sequence"/>
</dbReference>
<evidence type="ECO:0000313" key="2">
    <source>
        <dbReference type="Proteomes" id="UP000268093"/>
    </source>
</evidence>
<accession>A0A433D2N2</accession>
<dbReference type="OrthoDB" id="2414545at2759"/>
<evidence type="ECO:0000313" key="1">
    <source>
        <dbReference type="EMBL" id="RUP45098.1"/>
    </source>
</evidence>
<proteinExistence type="predicted"/>
<dbReference type="AlphaFoldDB" id="A0A433D2N2"/>
<organism evidence="1 2">
    <name type="scientific">Jimgerdemannia flammicorona</name>
    <dbReference type="NCBI Taxonomy" id="994334"/>
    <lineage>
        <taxon>Eukaryota</taxon>
        <taxon>Fungi</taxon>
        <taxon>Fungi incertae sedis</taxon>
        <taxon>Mucoromycota</taxon>
        <taxon>Mucoromycotina</taxon>
        <taxon>Endogonomycetes</taxon>
        <taxon>Endogonales</taxon>
        <taxon>Endogonaceae</taxon>
        <taxon>Jimgerdemannia</taxon>
    </lineage>
</organism>
<name>A0A433D2N2_9FUNG</name>
<protein>
    <submittedName>
        <fullName evidence="1">Uncharacterized protein</fullName>
    </submittedName>
</protein>